<sequence>MTAPSTLRYYPDSKPGIARRRCGRGFSYHAPDGRCIKDKAERARLVKLAVPPAYERVWISPYDNGHLQATGFDARGRKQYRYHPLWSEAQAQEKYASLPEFAETLPRIRRRVRRDLKEELGERDFALAAAVAMIDRLSLRVGNHVYAETNRTYGTLTLKRRHLVLRDGKLQASFMAKGGKRVRRQIANRTLMRALEKIRDLPGADLLTWLDEEGQPRSLTSTALNDYIAEAAGTEGFSAKTFRTWAGSVAAFDVALKEDKPSIKAMAEAAAERLHNTPTIARNSYIHPQVIELSQTPQDLPDPPDIDDMTQAERGLLAFLRAKT</sequence>
<dbReference type="GO" id="GO:0003917">
    <property type="term" value="F:DNA topoisomerase type I (single strand cut, ATP-independent) activity"/>
    <property type="evidence" value="ECO:0007669"/>
    <property type="project" value="UniProtKB-EC"/>
</dbReference>
<dbReference type="Proteomes" id="UP001210770">
    <property type="component" value="Plasmid unnamed2"/>
</dbReference>
<dbReference type="InterPro" id="IPR049331">
    <property type="entry name" value="Top1B_N_bact"/>
</dbReference>
<evidence type="ECO:0000256" key="5">
    <source>
        <dbReference type="ARBA" id="ARBA00023125"/>
    </source>
</evidence>
<comment type="similarity">
    <text evidence="2">Belongs to the type IB topoisomerase family.</text>
</comment>
<evidence type="ECO:0000256" key="3">
    <source>
        <dbReference type="ARBA" id="ARBA00012891"/>
    </source>
</evidence>
<dbReference type="Pfam" id="PF21338">
    <property type="entry name" value="Top1B_N_bact"/>
    <property type="match status" value="1"/>
</dbReference>
<evidence type="ECO:0000259" key="7">
    <source>
        <dbReference type="Pfam" id="PF01028"/>
    </source>
</evidence>
<reference evidence="9" key="1">
    <citation type="submission" date="2023-01" db="EMBL/GenBank/DDBJ databases">
        <title>Comparative genomic analysis of cold water coral derived Sulfitobacter faviae: insights into their metabolism and habitat adaptation.</title>
        <authorList>
            <person name="Guo Y."/>
            <person name="Lin S."/>
            <person name="Huang Z."/>
            <person name="Tang K."/>
            <person name="Wang X."/>
        </authorList>
    </citation>
    <scope>NUCLEOTIDE SEQUENCE</scope>
    <source>
        <strain evidence="9">SCSIO W_1865</strain>
        <plasmid evidence="9">unnamed2</plasmid>
    </source>
</reference>
<keyword evidence="4" id="KW-0799">Topoisomerase</keyword>
<evidence type="ECO:0000259" key="8">
    <source>
        <dbReference type="Pfam" id="PF21338"/>
    </source>
</evidence>
<evidence type="ECO:0000313" key="10">
    <source>
        <dbReference type="Proteomes" id="UP001210770"/>
    </source>
</evidence>
<dbReference type="Gene3D" id="3.90.15.10">
    <property type="entry name" value="Topoisomerase I, Chain A, domain 3"/>
    <property type="match status" value="1"/>
</dbReference>
<dbReference type="SUPFAM" id="SSF56349">
    <property type="entry name" value="DNA breaking-rejoining enzymes"/>
    <property type="match status" value="1"/>
</dbReference>
<evidence type="ECO:0000313" key="9">
    <source>
        <dbReference type="EMBL" id="WCE72207.1"/>
    </source>
</evidence>
<evidence type="ECO:0000256" key="1">
    <source>
        <dbReference type="ARBA" id="ARBA00000213"/>
    </source>
</evidence>
<name>A0AAX3LUV3_9RHOB</name>
<organism evidence="9 10">
    <name type="scientific">Sulfitobacter faviae</name>
    <dbReference type="NCBI Taxonomy" id="1775881"/>
    <lineage>
        <taxon>Bacteria</taxon>
        <taxon>Pseudomonadati</taxon>
        <taxon>Pseudomonadota</taxon>
        <taxon>Alphaproteobacteria</taxon>
        <taxon>Rhodobacterales</taxon>
        <taxon>Roseobacteraceae</taxon>
        <taxon>Sulfitobacter</taxon>
    </lineage>
</organism>
<dbReference type="Pfam" id="PF01028">
    <property type="entry name" value="Topoisom_I"/>
    <property type="match status" value="1"/>
</dbReference>
<dbReference type="GO" id="GO:0006265">
    <property type="term" value="P:DNA topological change"/>
    <property type="evidence" value="ECO:0007669"/>
    <property type="project" value="InterPro"/>
</dbReference>
<gene>
    <name evidence="9" type="ORF">PL336_18150</name>
</gene>
<dbReference type="InterPro" id="IPR013500">
    <property type="entry name" value="TopoI_cat_euk"/>
</dbReference>
<feature type="domain" description="DNA topoisomerase I catalytic core eukaryotic-type" evidence="7">
    <location>
        <begin position="90"/>
        <end position="264"/>
    </location>
</feature>
<dbReference type="EMBL" id="CP116425">
    <property type="protein sequence ID" value="WCE72207.1"/>
    <property type="molecule type" value="Genomic_DNA"/>
</dbReference>
<keyword evidence="6" id="KW-0413">Isomerase</keyword>
<dbReference type="GO" id="GO:0003677">
    <property type="term" value="F:DNA binding"/>
    <property type="evidence" value="ECO:0007669"/>
    <property type="project" value="UniProtKB-KW"/>
</dbReference>
<keyword evidence="9" id="KW-0614">Plasmid</keyword>
<dbReference type="SUPFAM" id="SSF55869">
    <property type="entry name" value="DNA topoisomerase I domain"/>
    <property type="match status" value="1"/>
</dbReference>
<dbReference type="InterPro" id="IPR011010">
    <property type="entry name" value="DNA_brk_join_enz"/>
</dbReference>
<dbReference type="Gene3D" id="3.30.66.10">
    <property type="entry name" value="DNA topoisomerase I domain"/>
    <property type="match status" value="1"/>
</dbReference>
<proteinExistence type="inferred from homology"/>
<dbReference type="PROSITE" id="PS52038">
    <property type="entry name" value="TOPO_IB_2"/>
    <property type="match status" value="1"/>
</dbReference>
<geneLocation type="plasmid" evidence="9 10">
    <name>unnamed2</name>
</geneLocation>
<dbReference type="EC" id="5.6.2.1" evidence="3"/>
<protein>
    <recommendedName>
        <fullName evidence="3">DNA topoisomerase</fullName>
        <ecNumber evidence="3">5.6.2.1</ecNumber>
    </recommendedName>
</protein>
<keyword evidence="5" id="KW-0238">DNA-binding</keyword>
<comment type="catalytic activity">
    <reaction evidence="1">
        <text>ATP-independent breakage of single-stranded DNA, followed by passage and rejoining.</text>
        <dbReference type="EC" id="5.6.2.1"/>
    </reaction>
</comment>
<dbReference type="Gene3D" id="1.10.132.120">
    <property type="match status" value="1"/>
</dbReference>
<dbReference type="RefSeq" id="WP_271690240.1">
    <property type="nucleotide sequence ID" value="NZ_CP116425.1"/>
</dbReference>
<evidence type="ECO:0000256" key="2">
    <source>
        <dbReference type="ARBA" id="ARBA00006645"/>
    </source>
</evidence>
<dbReference type="InterPro" id="IPR001631">
    <property type="entry name" value="TopoI"/>
</dbReference>
<accession>A0AAX3LUV3</accession>
<dbReference type="InterPro" id="IPR035447">
    <property type="entry name" value="DNA_topo_I_N_sf"/>
</dbReference>
<dbReference type="InterPro" id="IPR014711">
    <property type="entry name" value="TopoI_cat_a-hlx-sub_euk"/>
</dbReference>
<dbReference type="AlphaFoldDB" id="A0AAX3LUV3"/>
<feature type="domain" description="DNA topoisomerase IB N-terminal" evidence="8">
    <location>
        <begin position="25"/>
        <end position="73"/>
    </location>
</feature>
<evidence type="ECO:0000256" key="4">
    <source>
        <dbReference type="ARBA" id="ARBA00023029"/>
    </source>
</evidence>
<dbReference type="PRINTS" id="PR00416">
    <property type="entry name" value="EUTPISMRASEI"/>
</dbReference>
<evidence type="ECO:0000256" key="6">
    <source>
        <dbReference type="ARBA" id="ARBA00023235"/>
    </source>
</evidence>